<keyword evidence="1" id="KW-0812">Transmembrane</keyword>
<gene>
    <name evidence="2" type="ORF">HaLaN_14817</name>
</gene>
<sequence length="44" mass="4500">MCYAIPTQSLFAAKGMAGNIIHAIASTNAIISGLIVVEALKLLA</sequence>
<dbReference type="SUPFAM" id="SSF69572">
    <property type="entry name" value="Activating enzymes of the ubiquitin-like proteins"/>
    <property type="match status" value="1"/>
</dbReference>
<dbReference type="Gene3D" id="1.10.10.2660">
    <property type="entry name" value="Ubiquitin-activating enzyme E1, SCCH domain"/>
    <property type="match status" value="1"/>
</dbReference>
<accession>A0A699Z910</accession>
<dbReference type="EMBL" id="BLLF01001244">
    <property type="protein sequence ID" value="GFH18075.1"/>
    <property type="molecule type" value="Genomic_DNA"/>
</dbReference>
<evidence type="ECO:0000313" key="3">
    <source>
        <dbReference type="Proteomes" id="UP000485058"/>
    </source>
</evidence>
<keyword evidence="1" id="KW-1133">Transmembrane helix</keyword>
<keyword evidence="1" id="KW-0472">Membrane</keyword>
<protein>
    <submittedName>
        <fullName evidence="2">SUMO-activating enzyme subunit</fullName>
    </submittedName>
</protein>
<feature type="non-terminal residue" evidence="2">
    <location>
        <position position="44"/>
    </location>
</feature>
<organism evidence="2 3">
    <name type="scientific">Haematococcus lacustris</name>
    <name type="common">Green alga</name>
    <name type="synonym">Haematococcus pluvialis</name>
    <dbReference type="NCBI Taxonomy" id="44745"/>
    <lineage>
        <taxon>Eukaryota</taxon>
        <taxon>Viridiplantae</taxon>
        <taxon>Chlorophyta</taxon>
        <taxon>core chlorophytes</taxon>
        <taxon>Chlorophyceae</taxon>
        <taxon>CS clade</taxon>
        <taxon>Chlamydomonadales</taxon>
        <taxon>Haematococcaceae</taxon>
        <taxon>Haematococcus</taxon>
    </lineage>
</organism>
<evidence type="ECO:0000313" key="2">
    <source>
        <dbReference type="EMBL" id="GFH18075.1"/>
    </source>
</evidence>
<dbReference type="GO" id="GO:0008641">
    <property type="term" value="F:ubiquitin-like modifier activating enzyme activity"/>
    <property type="evidence" value="ECO:0007669"/>
    <property type="project" value="InterPro"/>
</dbReference>
<dbReference type="Proteomes" id="UP000485058">
    <property type="component" value="Unassembled WGS sequence"/>
</dbReference>
<evidence type="ECO:0000256" key="1">
    <source>
        <dbReference type="SAM" id="Phobius"/>
    </source>
</evidence>
<keyword evidence="3" id="KW-1185">Reference proteome</keyword>
<name>A0A699Z910_HAELA</name>
<reference evidence="2 3" key="1">
    <citation type="submission" date="2020-02" db="EMBL/GenBank/DDBJ databases">
        <title>Draft genome sequence of Haematococcus lacustris strain NIES-144.</title>
        <authorList>
            <person name="Morimoto D."/>
            <person name="Nakagawa S."/>
            <person name="Yoshida T."/>
            <person name="Sawayama S."/>
        </authorList>
    </citation>
    <scope>NUCLEOTIDE SEQUENCE [LARGE SCALE GENOMIC DNA]</scope>
    <source>
        <strain evidence="2 3">NIES-144</strain>
    </source>
</reference>
<dbReference type="Gene3D" id="3.40.50.720">
    <property type="entry name" value="NAD(P)-binding Rossmann-like Domain"/>
    <property type="match status" value="1"/>
</dbReference>
<dbReference type="InterPro" id="IPR035985">
    <property type="entry name" value="Ubiquitin-activating_enz"/>
</dbReference>
<comment type="caution">
    <text evidence="2">The sequence shown here is derived from an EMBL/GenBank/DDBJ whole genome shotgun (WGS) entry which is preliminary data.</text>
</comment>
<feature type="non-terminal residue" evidence="2">
    <location>
        <position position="1"/>
    </location>
</feature>
<dbReference type="AlphaFoldDB" id="A0A699Z910"/>
<dbReference type="InterPro" id="IPR042063">
    <property type="entry name" value="Ubi_acti_E1_SCCH"/>
</dbReference>
<proteinExistence type="predicted"/>
<feature type="transmembrane region" description="Helical" evidence="1">
    <location>
        <begin position="20"/>
        <end position="40"/>
    </location>
</feature>